<feature type="coiled-coil region" evidence="2">
    <location>
        <begin position="77"/>
        <end position="104"/>
    </location>
</feature>
<dbReference type="OrthoDB" id="6775559at2759"/>
<comment type="caution">
    <text evidence="5">The sequence shown here is derived from an EMBL/GenBank/DDBJ whole genome shotgun (WGS) entry which is preliminary data.</text>
</comment>
<keyword evidence="6" id="KW-1185">Reference proteome</keyword>
<evidence type="ECO:0000256" key="1">
    <source>
        <dbReference type="PROSITE-ProRule" id="PRU00047"/>
    </source>
</evidence>
<dbReference type="Proteomes" id="UP000801492">
    <property type="component" value="Unassembled WGS sequence"/>
</dbReference>
<evidence type="ECO:0000256" key="3">
    <source>
        <dbReference type="SAM" id="MobiDB-lite"/>
    </source>
</evidence>
<keyword evidence="1" id="KW-0862">Zinc</keyword>
<dbReference type="SUPFAM" id="SSF57756">
    <property type="entry name" value="Retrovirus zinc finger-like domains"/>
    <property type="match status" value="1"/>
</dbReference>
<dbReference type="EMBL" id="VTPC01004909">
    <property type="protein sequence ID" value="KAF2896607.1"/>
    <property type="molecule type" value="Genomic_DNA"/>
</dbReference>
<evidence type="ECO:0000313" key="5">
    <source>
        <dbReference type="EMBL" id="KAF2896607.1"/>
    </source>
</evidence>
<dbReference type="PROSITE" id="PS50158">
    <property type="entry name" value="ZF_CCHC"/>
    <property type="match status" value="1"/>
</dbReference>
<reference evidence="5" key="1">
    <citation type="submission" date="2019-08" db="EMBL/GenBank/DDBJ databases">
        <title>The genome of the North American firefly Photinus pyralis.</title>
        <authorList>
            <consortium name="Photinus pyralis genome working group"/>
            <person name="Fallon T.R."/>
            <person name="Sander Lower S.E."/>
            <person name="Weng J.-K."/>
        </authorList>
    </citation>
    <scope>NUCLEOTIDE SEQUENCE</scope>
    <source>
        <strain evidence="5">TRF0915ILg1</strain>
        <tissue evidence="5">Whole body</tissue>
    </source>
</reference>
<feature type="domain" description="CCHC-type" evidence="4">
    <location>
        <begin position="323"/>
        <end position="338"/>
    </location>
</feature>
<keyword evidence="2" id="KW-0175">Coiled coil</keyword>
<dbReference type="GO" id="GO:0003676">
    <property type="term" value="F:nucleic acid binding"/>
    <property type="evidence" value="ECO:0007669"/>
    <property type="project" value="InterPro"/>
</dbReference>
<evidence type="ECO:0000313" key="6">
    <source>
        <dbReference type="Proteomes" id="UP000801492"/>
    </source>
</evidence>
<organism evidence="5 6">
    <name type="scientific">Ignelater luminosus</name>
    <name type="common">Cucubano</name>
    <name type="synonym">Pyrophorus luminosus</name>
    <dbReference type="NCBI Taxonomy" id="2038154"/>
    <lineage>
        <taxon>Eukaryota</taxon>
        <taxon>Metazoa</taxon>
        <taxon>Ecdysozoa</taxon>
        <taxon>Arthropoda</taxon>
        <taxon>Hexapoda</taxon>
        <taxon>Insecta</taxon>
        <taxon>Pterygota</taxon>
        <taxon>Neoptera</taxon>
        <taxon>Endopterygota</taxon>
        <taxon>Coleoptera</taxon>
        <taxon>Polyphaga</taxon>
        <taxon>Elateriformia</taxon>
        <taxon>Elateroidea</taxon>
        <taxon>Elateridae</taxon>
        <taxon>Agrypninae</taxon>
        <taxon>Pyrophorini</taxon>
        <taxon>Ignelater</taxon>
    </lineage>
</organism>
<name>A0A8K0GCA8_IGNLU</name>
<accession>A0A8K0GCA8</accession>
<gene>
    <name evidence="5" type="ORF">ILUMI_09567</name>
</gene>
<dbReference type="Gene3D" id="4.10.60.10">
    <property type="entry name" value="Zinc finger, CCHC-type"/>
    <property type="match status" value="1"/>
</dbReference>
<keyword evidence="1" id="KW-0863">Zinc-finger</keyword>
<feature type="region of interest" description="Disordered" evidence="3">
    <location>
        <begin position="1"/>
        <end position="26"/>
    </location>
</feature>
<sequence>METNTPVSTEGRKKKRRACGSPSGTATAVQVAPTSLVEAKYSELIEYIDNEMDPGKRLSKIATNALKQKIAQWALAQAELLGEIKQLTKNNNELKQQVSMLQTTSTAATPQLTYAKIAQTKVVANSNRATDTIPIPNHVIFITSKTEESGKTIQQKLTEKINPKTSKIKIKAMRTTSKALVIEGASQNDLETIANNPEIQKDLKCEMPRKSKPLLIMYDISAKPSESELTETIYYQNLAGQMSIDEFKKQFALRFKTGPKNKTTVHHVCEVTGNLRKILLRQERIYIGFHSIKIRDYTVVPRCLKCQDLGHVGKHCTQTEQVCGHCGKTGHVKNNCDKKAQKPVCIPCRKRGKRCSTEPKDCSRFNPLPHRTWSVSNLSSQNEHQGRLVRMRRL</sequence>
<dbReference type="AlphaFoldDB" id="A0A8K0GCA8"/>
<dbReference type="GO" id="GO:0008270">
    <property type="term" value="F:zinc ion binding"/>
    <property type="evidence" value="ECO:0007669"/>
    <property type="project" value="UniProtKB-KW"/>
</dbReference>
<dbReference type="InterPro" id="IPR001878">
    <property type="entry name" value="Znf_CCHC"/>
</dbReference>
<evidence type="ECO:0000259" key="4">
    <source>
        <dbReference type="PROSITE" id="PS50158"/>
    </source>
</evidence>
<evidence type="ECO:0000256" key="2">
    <source>
        <dbReference type="SAM" id="Coils"/>
    </source>
</evidence>
<dbReference type="InterPro" id="IPR036875">
    <property type="entry name" value="Znf_CCHC_sf"/>
</dbReference>
<proteinExistence type="predicted"/>
<protein>
    <recommendedName>
        <fullName evidence="4">CCHC-type domain-containing protein</fullName>
    </recommendedName>
</protein>
<dbReference type="SMART" id="SM00343">
    <property type="entry name" value="ZnF_C2HC"/>
    <property type="match status" value="2"/>
</dbReference>
<keyword evidence="1" id="KW-0479">Metal-binding</keyword>